<reference evidence="1" key="1">
    <citation type="submission" date="2018-05" db="EMBL/GenBank/DDBJ databases">
        <authorList>
            <person name="Lanie J.A."/>
            <person name="Ng W.-L."/>
            <person name="Kazmierczak K.M."/>
            <person name="Andrzejewski T.M."/>
            <person name="Davidsen T.M."/>
            <person name="Wayne K.J."/>
            <person name="Tettelin H."/>
            <person name="Glass J.I."/>
            <person name="Rusch D."/>
            <person name="Podicherti R."/>
            <person name="Tsui H.-C.T."/>
            <person name="Winkler M.E."/>
        </authorList>
    </citation>
    <scope>NUCLEOTIDE SEQUENCE</scope>
</reference>
<gene>
    <name evidence="1" type="ORF">METZ01_LOCUS193369</name>
</gene>
<accession>A0A382DQM9</accession>
<proteinExistence type="predicted"/>
<name>A0A382DQM9_9ZZZZ</name>
<protein>
    <submittedName>
        <fullName evidence="1">Uncharacterized protein</fullName>
    </submittedName>
</protein>
<dbReference type="AlphaFoldDB" id="A0A382DQM9"/>
<dbReference type="EMBL" id="UINC01040524">
    <property type="protein sequence ID" value="SVB40515.1"/>
    <property type="molecule type" value="Genomic_DNA"/>
</dbReference>
<evidence type="ECO:0000313" key="1">
    <source>
        <dbReference type="EMBL" id="SVB40515.1"/>
    </source>
</evidence>
<organism evidence="1">
    <name type="scientific">marine metagenome</name>
    <dbReference type="NCBI Taxonomy" id="408172"/>
    <lineage>
        <taxon>unclassified sequences</taxon>
        <taxon>metagenomes</taxon>
        <taxon>ecological metagenomes</taxon>
    </lineage>
</organism>
<sequence>MAKIRIEVQPRQWDERETHVRSAGVVGDMSSQELGQSWGVPEHIFAAAPPPCAVVDDPKIIKCLLLRQGSPFLRAKFKIDQGHATAI</sequence>